<feature type="signal peptide" evidence="1">
    <location>
        <begin position="1"/>
        <end position="22"/>
    </location>
</feature>
<organism evidence="2">
    <name type="scientific">Candidatus Tenderia electrophaga</name>
    <dbReference type="NCBI Taxonomy" id="1748243"/>
    <lineage>
        <taxon>Bacteria</taxon>
        <taxon>Pseudomonadati</taxon>
        <taxon>Pseudomonadota</taxon>
        <taxon>Gammaproteobacteria</taxon>
        <taxon>Candidatus Tenderiales</taxon>
        <taxon>Candidatus Tenderiaceae</taxon>
        <taxon>Candidatus Tenderia</taxon>
    </lineage>
</organism>
<dbReference type="Pfam" id="PF07437">
    <property type="entry name" value="YfaZ"/>
    <property type="match status" value="1"/>
</dbReference>
<proteinExistence type="predicted"/>
<dbReference type="Proteomes" id="UP000885832">
    <property type="component" value="Unassembled WGS sequence"/>
</dbReference>
<keyword evidence="1" id="KW-0732">Signal</keyword>
<dbReference type="EMBL" id="DRNF01000143">
    <property type="protein sequence ID" value="HHJ80435.1"/>
    <property type="molecule type" value="Genomic_DNA"/>
</dbReference>
<comment type="caution">
    <text evidence="2">The sequence shown here is derived from an EMBL/GenBank/DDBJ whole genome shotgun (WGS) entry which is preliminary data.</text>
</comment>
<name>A0A832N502_9GAMM</name>
<evidence type="ECO:0000256" key="1">
    <source>
        <dbReference type="SAM" id="SignalP"/>
    </source>
</evidence>
<reference evidence="2" key="1">
    <citation type="journal article" date="2020" name="mSystems">
        <title>Genome- and Community-Level Interaction Insights into Carbon Utilization and Element Cycling Functions of Hydrothermarchaeota in Hydrothermal Sediment.</title>
        <authorList>
            <person name="Zhou Z."/>
            <person name="Liu Y."/>
            <person name="Xu W."/>
            <person name="Pan J."/>
            <person name="Luo Z.H."/>
            <person name="Li M."/>
        </authorList>
    </citation>
    <scope>NUCLEOTIDE SEQUENCE [LARGE SCALE GENOMIC DNA]</scope>
    <source>
        <strain evidence="2">HyVt-505</strain>
    </source>
</reference>
<sequence length="190" mass="20528">MAMKLRASVAALLCVFVAEAGARELDLSLSNDTALLRYATPISYSGSGHTDADFGFMYTESNNMMILGGIEMMGEAGSSAPGLHFGVGIKGYGVSLDSGDDVGSVALGAKAWFVPPKQERLGLVGQFYFGPDVTTFGDAEKFWDFSVRSEYEVLPEAAIYVGYRNVRAKLSRGRNVDLDKGWHLGLRMSF</sequence>
<gene>
    <name evidence="2" type="ORF">ENJ65_02255</name>
</gene>
<dbReference type="InterPro" id="IPR009998">
    <property type="entry name" value="YfaZ"/>
</dbReference>
<accession>A0A832N502</accession>
<dbReference type="AlphaFoldDB" id="A0A832N502"/>
<feature type="chain" id="PRO_5032533930" description="YfaZ" evidence="1">
    <location>
        <begin position="23"/>
        <end position="190"/>
    </location>
</feature>
<protein>
    <recommendedName>
        <fullName evidence="3">YfaZ</fullName>
    </recommendedName>
</protein>
<evidence type="ECO:0000313" key="2">
    <source>
        <dbReference type="EMBL" id="HHJ80435.1"/>
    </source>
</evidence>
<evidence type="ECO:0008006" key="3">
    <source>
        <dbReference type="Google" id="ProtNLM"/>
    </source>
</evidence>